<keyword evidence="1" id="KW-1133">Transmembrane helix</keyword>
<evidence type="ECO:0008006" key="3">
    <source>
        <dbReference type="Google" id="ProtNLM"/>
    </source>
</evidence>
<sequence>MNIEEDGRPSVPDHVREVIGELEAGRNRCMTHGAALSRWSYFWSVVLVAIGALVAAQGAFVKISGNAGWVTIVFIVLGVITSAGTGFNSYFKPGERSPKLTRVGLDYERSLTALTRRLEKAERGLDPKASKSVSRYTATMDVLLSDADAELDRLQREELAVYVAGPTRLKRSVAARVRAEKHRSTR</sequence>
<gene>
    <name evidence="2" type="ORF">AAME72_05975</name>
</gene>
<dbReference type="RefSeq" id="WP_348789325.1">
    <property type="nucleotide sequence ID" value="NZ_CP157390.1"/>
</dbReference>
<organism evidence="2">
    <name type="scientific">Leifsonia sp. NPDC080035</name>
    <dbReference type="NCBI Taxonomy" id="3143936"/>
    <lineage>
        <taxon>Bacteria</taxon>
        <taxon>Bacillati</taxon>
        <taxon>Actinomycetota</taxon>
        <taxon>Actinomycetes</taxon>
        <taxon>Micrococcales</taxon>
        <taxon>Microbacteriaceae</taxon>
        <taxon>Leifsonia</taxon>
    </lineage>
</organism>
<reference evidence="2" key="1">
    <citation type="submission" date="2024-05" db="EMBL/GenBank/DDBJ databases">
        <title>The Natural Products Discovery Center: Release of the First 8490 Sequenced Strains for Exploring Actinobacteria Biosynthetic Diversity.</title>
        <authorList>
            <person name="Kalkreuter E."/>
            <person name="Kautsar S.A."/>
            <person name="Yang D."/>
            <person name="Bader C.D."/>
            <person name="Teijaro C.N."/>
            <person name="Fluegel L."/>
            <person name="Davis C.M."/>
            <person name="Simpson J.R."/>
            <person name="Lauterbach L."/>
            <person name="Steele A.D."/>
            <person name="Gui C."/>
            <person name="Meng S."/>
            <person name="Li G."/>
            <person name="Viehrig K."/>
            <person name="Ye F."/>
            <person name="Su P."/>
            <person name="Kiefer A.F."/>
            <person name="Nichols A."/>
            <person name="Cepeda A.J."/>
            <person name="Yan W."/>
            <person name="Fan B."/>
            <person name="Jiang Y."/>
            <person name="Adhikari A."/>
            <person name="Zheng C.-J."/>
            <person name="Schuster L."/>
            <person name="Cowan T.M."/>
            <person name="Smanski M.J."/>
            <person name="Chevrette M.G."/>
            <person name="de Carvalho L.P.S."/>
            <person name="Shen B."/>
        </authorList>
    </citation>
    <scope>NUCLEOTIDE SEQUENCE</scope>
    <source>
        <strain evidence="2">NPDC080035</strain>
    </source>
</reference>
<evidence type="ECO:0000256" key="1">
    <source>
        <dbReference type="SAM" id="Phobius"/>
    </source>
</evidence>
<accession>A0AAU7GFE8</accession>
<feature type="transmembrane region" description="Helical" evidence="1">
    <location>
        <begin position="40"/>
        <end position="61"/>
    </location>
</feature>
<keyword evidence="1" id="KW-0812">Transmembrane</keyword>
<feature type="transmembrane region" description="Helical" evidence="1">
    <location>
        <begin position="67"/>
        <end position="91"/>
    </location>
</feature>
<proteinExistence type="predicted"/>
<dbReference type="AlphaFoldDB" id="A0AAU7GFE8"/>
<dbReference type="EMBL" id="CP157390">
    <property type="protein sequence ID" value="XBM49407.1"/>
    <property type="molecule type" value="Genomic_DNA"/>
</dbReference>
<evidence type="ECO:0000313" key="2">
    <source>
        <dbReference type="EMBL" id="XBM49407.1"/>
    </source>
</evidence>
<keyword evidence="1" id="KW-0472">Membrane</keyword>
<name>A0AAU7GFE8_9MICO</name>
<protein>
    <recommendedName>
        <fullName evidence="3">SLATT domain-containing protein</fullName>
    </recommendedName>
</protein>